<feature type="transmembrane region" description="Helical" evidence="5">
    <location>
        <begin position="334"/>
        <end position="355"/>
    </location>
</feature>
<protein>
    <submittedName>
        <fullName evidence="8">Unannotated protein</fullName>
    </submittedName>
</protein>
<evidence type="ECO:0000259" key="7">
    <source>
        <dbReference type="Pfam" id="PF24961"/>
    </source>
</evidence>
<dbReference type="Pfam" id="PF24961">
    <property type="entry name" value="NfeD_membrane"/>
    <property type="match status" value="1"/>
</dbReference>
<organism evidence="8">
    <name type="scientific">freshwater metagenome</name>
    <dbReference type="NCBI Taxonomy" id="449393"/>
    <lineage>
        <taxon>unclassified sequences</taxon>
        <taxon>metagenomes</taxon>
        <taxon>ecological metagenomes</taxon>
    </lineage>
</organism>
<dbReference type="AlphaFoldDB" id="A0A6J7QHE5"/>
<keyword evidence="3 5" id="KW-1133">Transmembrane helix</keyword>
<name>A0A6J7QHE5_9ZZZZ</name>
<comment type="subcellular location">
    <subcellularLocation>
        <location evidence="1">Membrane</location>
        <topology evidence="1">Multi-pass membrane protein</topology>
    </subcellularLocation>
</comment>
<dbReference type="Pfam" id="PF01957">
    <property type="entry name" value="NfeD"/>
    <property type="match status" value="1"/>
</dbReference>
<evidence type="ECO:0000256" key="5">
    <source>
        <dbReference type="SAM" id="Phobius"/>
    </source>
</evidence>
<dbReference type="EMBL" id="CAFBPN010000025">
    <property type="protein sequence ID" value="CAB5017170.1"/>
    <property type="molecule type" value="Genomic_DNA"/>
</dbReference>
<dbReference type="InterPro" id="IPR056739">
    <property type="entry name" value="NfeD_membrane"/>
</dbReference>
<dbReference type="InterPro" id="IPR002810">
    <property type="entry name" value="NfeD-like_C"/>
</dbReference>
<evidence type="ECO:0000259" key="6">
    <source>
        <dbReference type="Pfam" id="PF01957"/>
    </source>
</evidence>
<reference evidence="8" key="1">
    <citation type="submission" date="2020-05" db="EMBL/GenBank/DDBJ databases">
        <authorList>
            <person name="Chiriac C."/>
            <person name="Salcher M."/>
            <person name="Ghai R."/>
            <person name="Kavagutti S V."/>
        </authorList>
    </citation>
    <scope>NUCLEOTIDE SEQUENCE</scope>
</reference>
<keyword evidence="2 5" id="KW-0812">Transmembrane</keyword>
<dbReference type="Gene3D" id="3.90.226.10">
    <property type="entry name" value="2-enoyl-CoA Hydratase, Chain A, domain 1"/>
    <property type="match status" value="1"/>
</dbReference>
<dbReference type="PANTHER" id="PTHR33507">
    <property type="entry name" value="INNER MEMBRANE PROTEIN YBBJ"/>
    <property type="match status" value="1"/>
</dbReference>
<dbReference type="Gene3D" id="2.40.50.140">
    <property type="entry name" value="Nucleic acid-binding proteins"/>
    <property type="match status" value="1"/>
</dbReference>
<feature type="transmembrane region" description="Helical" evidence="5">
    <location>
        <begin position="269"/>
        <end position="293"/>
    </location>
</feature>
<dbReference type="PANTHER" id="PTHR33507:SF4">
    <property type="entry name" value="NODULATION COMPETITIVENESS PROTEIN NFED"/>
    <property type="match status" value="1"/>
</dbReference>
<evidence type="ECO:0000256" key="4">
    <source>
        <dbReference type="ARBA" id="ARBA00023136"/>
    </source>
</evidence>
<evidence type="ECO:0000313" key="9">
    <source>
        <dbReference type="EMBL" id="CAB5065910.1"/>
    </source>
</evidence>
<dbReference type="SUPFAM" id="SSF141322">
    <property type="entry name" value="NfeD domain-like"/>
    <property type="match status" value="1"/>
</dbReference>
<feature type="transmembrane region" description="Helical" evidence="5">
    <location>
        <begin position="305"/>
        <end position="322"/>
    </location>
</feature>
<dbReference type="InterPro" id="IPR052165">
    <property type="entry name" value="Membrane_assoc_protease"/>
</dbReference>
<evidence type="ECO:0000313" key="8">
    <source>
        <dbReference type="EMBL" id="CAB5017170.1"/>
    </source>
</evidence>
<feature type="domain" description="NfeD-like C-terminal" evidence="6">
    <location>
        <begin position="368"/>
        <end position="424"/>
    </location>
</feature>
<proteinExistence type="predicted"/>
<feature type="domain" description="NfeD integral membrane" evidence="7">
    <location>
        <begin position="235"/>
        <end position="350"/>
    </location>
</feature>
<evidence type="ECO:0000256" key="2">
    <source>
        <dbReference type="ARBA" id="ARBA00022692"/>
    </source>
</evidence>
<gene>
    <name evidence="8" type="ORF">UFOPK4098_00647</name>
    <name evidence="9" type="ORF">UFOPK4347_01046</name>
</gene>
<evidence type="ECO:0000256" key="1">
    <source>
        <dbReference type="ARBA" id="ARBA00004141"/>
    </source>
</evidence>
<sequence>MRKLILAVTLGGLILMGAQNASAEEKSSLPTVDVQEVSGLLDEIQAQAMEDALDRSSSEGAQALVFQMNTRGSVLSRDRVAALLERVAAAKVPVAIWVGPSGSRLYGLAAQLLAAADVTAMAPGTRIGNMGTPLDAKGVTFDFGKSTEILQGNTLGFADARKTGALKFSGSDEGVPVMKNMIFALDGLSINGKVLDTVTEKVAADGQIEREATTVRFFKLGLTPRLFHTVSSPPVTYLFLTIGLALLIFEFFTAGIGIAGLVGAVCSVFGCFGLGVLPVNGFALAAILFAMLAFSVDVQVGVPRLWTGIGLASFTAGSLFLFRDVDSLNLRPSWITLLVGIGGLALTFIVGMPSMTRTRFATPTIGREWMIGAQGVALEELAPGGTVRVHEGSWRARTNRATPIPAGSAVNVVAIDGITLEVEPLEGAARDYRERH</sequence>
<dbReference type="GO" id="GO:0016020">
    <property type="term" value="C:membrane"/>
    <property type="evidence" value="ECO:0007669"/>
    <property type="project" value="UniProtKB-SubCell"/>
</dbReference>
<dbReference type="EMBL" id="CAFBQU010000025">
    <property type="protein sequence ID" value="CAB5065910.1"/>
    <property type="molecule type" value="Genomic_DNA"/>
</dbReference>
<dbReference type="InterPro" id="IPR012340">
    <property type="entry name" value="NA-bd_OB-fold"/>
</dbReference>
<evidence type="ECO:0000256" key="3">
    <source>
        <dbReference type="ARBA" id="ARBA00022989"/>
    </source>
</evidence>
<feature type="transmembrane region" description="Helical" evidence="5">
    <location>
        <begin position="237"/>
        <end position="262"/>
    </location>
</feature>
<accession>A0A6J7QHE5</accession>
<keyword evidence="4 5" id="KW-0472">Membrane</keyword>